<sequence length="156" mass="17678">MNGVAGADVYCEHFSHYLSLGTTKFSFDGAVEAIKGDLTHLNFRPPLFNQDGRKKNRGETTSFISPIDQEASAVFRLNTGHDRLYAHLCRFWIVDSPACPLCSKGAAMNTDNLLDGSALTKNCIYSQYWEARDSLNNLSFRFYTHRMFYFFFCSGV</sequence>
<name>A0A8X6INA8_NEPPI</name>
<dbReference type="OrthoDB" id="6431360at2759"/>
<protein>
    <submittedName>
        <fullName evidence="1">Uncharacterized protein</fullName>
    </submittedName>
</protein>
<comment type="caution">
    <text evidence="1">The sequence shown here is derived from an EMBL/GenBank/DDBJ whole genome shotgun (WGS) entry which is preliminary data.</text>
</comment>
<organism evidence="1 2">
    <name type="scientific">Nephila pilipes</name>
    <name type="common">Giant wood spider</name>
    <name type="synonym">Nephila maculata</name>
    <dbReference type="NCBI Taxonomy" id="299642"/>
    <lineage>
        <taxon>Eukaryota</taxon>
        <taxon>Metazoa</taxon>
        <taxon>Ecdysozoa</taxon>
        <taxon>Arthropoda</taxon>
        <taxon>Chelicerata</taxon>
        <taxon>Arachnida</taxon>
        <taxon>Araneae</taxon>
        <taxon>Araneomorphae</taxon>
        <taxon>Entelegynae</taxon>
        <taxon>Araneoidea</taxon>
        <taxon>Nephilidae</taxon>
        <taxon>Nephila</taxon>
    </lineage>
</organism>
<gene>
    <name evidence="1" type="ORF">NPIL_284901</name>
</gene>
<keyword evidence="2" id="KW-1185">Reference proteome</keyword>
<accession>A0A8X6INA8</accession>
<evidence type="ECO:0000313" key="1">
    <source>
        <dbReference type="EMBL" id="GFS52123.1"/>
    </source>
</evidence>
<dbReference type="Proteomes" id="UP000887013">
    <property type="component" value="Unassembled WGS sequence"/>
</dbReference>
<reference evidence="1" key="1">
    <citation type="submission" date="2020-08" db="EMBL/GenBank/DDBJ databases">
        <title>Multicomponent nature underlies the extraordinary mechanical properties of spider dragline silk.</title>
        <authorList>
            <person name="Kono N."/>
            <person name="Nakamura H."/>
            <person name="Mori M."/>
            <person name="Yoshida Y."/>
            <person name="Ohtoshi R."/>
            <person name="Malay A.D."/>
            <person name="Moran D.A.P."/>
            <person name="Tomita M."/>
            <person name="Numata K."/>
            <person name="Arakawa K."/>
        </authorList>
    </citation>
    <scope>NUCLEOTIDE SEQUENCE</scope>
</reference>
<evidence type="ECO:0000313" key="2">
    <source>
        <dbReference type="Proteomes" id="UP000887013"/>
    </source>
</evidence>
<dbReference type="EMBL" id="BMAW01091891">
    <property type="protein sequence ID" value="GFS52123.1"/>
    <property type="molecule type" value="Genomic_DNA"/>
</dbReference>
<proteinExistence type="predicted"/>
<dbReference type="AlphaFoldDB" id="A0A8X6INA8"/>